<dbReference type="InterPro" id="IPR002820">
    <property type="entry name" value="Mopterin_CF_biosynth-C_dom"/>
</dbReference>
<dbReference type="SUPFAM" id="SSF55040">
    <property type="entry name" value="Molybdenum cofactor biosynthesis protein C, MoaC"/>
    <property type="match status" value="1"/>
</dbReference>
<evidence type="ECO:0000313" key="4">
    <source>
        <dbReference type="EMBL" id="PIS29335.1"/>
    </source>
</evidence>
<dbReference type="CDD" id="cd00528">
    <property type="entry name" value="MoaC"/>
    <property type="match status" value="1"/>
</dbReference>
<comment type="pathway">
    <text evidence="1">Cofactor biosynthesis; molybdopterin biosynthesis.</text>
</comment>
<dbReference type="NCBIfam" id="TIGR00581">
    <property type="entry name" value="moaC"/>
    <property type="match status" value="1"/>
</dbReference>
<dbReference type="UniPathway" id="UPA00344"/>
<dbReference type="PANTHER" id="PTHR22960">
    <property type="entry name" value="MOLYBDOPTERIN COFACTOR SYNTHESIS PROTEIN A"/>
    <property type="match status" value="1"/>
</dbReference>
<evidence type="ECO:0000313" key="5">
    <source>
        <dbReference type="Proteomes" id="UP000231343"/>
    </source>
</evidence>
<dbReference type="NCBIfam" id="NF006870">
    <property type="entry name" value="PRK09364.1"/>
    <property type="match status" value="1"/>
</dbReference>
<gene>
    <name evidence="4" type="primary">moaC</name>
    <name evidence="4" type="ORF">COT42_05755</name>
</gene>
<dbReference type="InterPro" id="IPR050105">
    <property type="entry name" value="MoCo_biosynth_MoaA/MoaC"/>
</dbReference>
<proteinExistence type="predicted"/>
<dbReference type="Gene3D" id="3.30.70.640">
    <property type="entry name" value="Molybdopterin cofactor biosynthesis C (MoaC) domain"/>
    <property type="match status" value="1"/>
</dbReference>
<evidence type="ECO:0000256" key="2">
    <source>
        <dbReference type="ARBA" id="ARBA00023150"/>
    </source>
</evidence>
<comment type="caution">
    <text evidence="4">The sequence shown here is derived from an EMBL/GenBank/DDBJ whole genome shotgun (WGS) entry which is preliminary data.</text>
</comment>
<sequence>MAAKFSHTDKKGKAKMVDVGSKPDVKRIAIAKGSIFLAKETVKLIKANQMKKGDVLAVAKIAGIQAAKQTSSLIPLCHPLPLTNIDVNLEIKADKINIEAKVECTGKTGVEMEALTAVSVAALTVYDMCKAVDKKMKIGEIYLWQKSKQSV</sequence>
<dbReference type="GO" id="GO:0006777">
    <property type="term" value="P:Mo-molybdopterin cofactor biosynthetic process"/>
    <property type="evidence" value="ECO:0007669"/>
    <property type="project" value="UniProtKB-KW"/>
</dbReference>
<protein>
    <submittedName>
        <fullName evidence="4">Cyclic pyranopterin monophosphate synthase MoaC</fullName>
    </submittedName>
</protein>
<dbReference type="NCBIfam" id="NF008999">
    <property type="entry name" value="PRK12343.1"/>
    <property type="match status" value="1"/>
</dbReference>
<organism evidence="4 5">
    <name type="scientific">Candidatus Saganbacteria bacterium CG08_land_8_20_14_0_20_45_16</name>
    <dbReference type="NCBI Taxonomy" id="2014293"/>
    <lineage>
        <taxon>Bacteria</taxon>
        <taxon>Bacillati</taxon>
        <taxon>Saganbacteria</taxon>
    </lineage>
</organism>
<feature type="domain" description="Molybdopterin cofactor biosynthesis C (MoaC)" evidence="3">
    <location>
        <begin position="16"/>
        <end position="148"/>
    </location>
</feature>
<dbReference type="AlphaFoldDB" id="A0A2H0XX46"/>
<name>A0A2H0XX46_UNCSA</name>
<evidence type="ECO:0000256" key="1">
    <source>
        <dbReference type="ARBA" id="ARBA00005046"/>
    </source>
</evidence>
<evidence type="ECO:0000259" key="3">
    <source>
        <dbReference type="Pfam" id="PF01967"/>
    </source>
</evidence>
<reference evidence="4 5" key="1">
    <citation type="submission" date="2017-09" db="EMBL/GenBank/DDBJ databases">
        <title>Depth-based differentiation of microbial function through sediment-hosted aquifers and enrichment of novel symbionts in the deep terrestrial subsurface.</title>
        <authorList>
            <person name="Probst A.J."/>
            <person name="Ladd B."/>
            <person name="Jarett J.K."/>
            <person name="Geller-Mcgrath D.E."/>
            <person name="Sieber C.M."/>
            <person name="Emerson J.B."/>
            <person name="Anantharaman K."/>
            <person name="Thomas B.C."/>
            <person name="Malmstrom R."/>
            <person name="Stieglmeier M."/>
            <person name="Klingl A."/>
            <person name="Woyke T."/>
            <person name="Ryan C.M."/>
            <person name="Banfield J.F."/>
        </authorList>
    </citation>
    <scope>NUCLEOTIDE SEQUENCE [LARGE SCALE GENOMIC DNA]</scope>
    <source>
        <strain evidence="4">CG08_land_8_20_14_0_20_45_16</strain>
    </source>
</reference>
<dbReference type="InterPro" id="IPR036522">
    <property type="entry name" value="MoaC_sf"/>
</dbReference>
<dbReference type="EMBL" id="PEYM01000089">
    <property type="protein sequence ID" value="PIS29335.1"/>
    <property type="molecule type" value="Genomic_DNA"/>
</dbReference>
<dbReference type="Proteomes" id="UP000231343">
    <property type="component" value="Unassembled WGS sequence"/>
</dbReference>
<dbReference type="InterPro" id="IPR023045">
    <property type="entry name" value="MoaC"/>
</dbReference>
<accession>A0A2H0XX46</accession>
<keyword evidence="2" id="KW-0501">Molybdenum cofactor biosynthesis</keyword>
<dbReference type="Pfam" id="PF01967">
    <property type="entry name" value="MoaC"/>
    <property type="match status" value="1"/>
</dbReference>